<dbReference type="PANTHER" id="PTHR10587:SF137">
    <property type="entry name" value="4-DEOXY-4-FORMAMIDO-L-ARABINOSE-PHOSPHOUNDECAPRENOL DEFORMYLASE ARND-RELATED"/>
    <property type="match status" value="1"/>
</dbReference>
<keyword evidence="2" id="KW-0119">Carbohydrate metabolism</keyword>
<dbReference type="EMBL" id="NAJM01000008">
    <property type="protein sequence ID" value="RVX73292.1"/>
    <property type="molecule type" value="Genomic_DNA"/>
</dbReference>
<evidence type="ECO:0000256" key="1">
    <source>
        <dbReference type="ARBA" id="ARBA00001941"/>
    </source>
</evidence>
<accession>A0A438NBZ1</accession>
<dbReference type="AlphaFoldDB" id="A0A438NBZ1"/>
<sequence length="202" mass="22706">MSNSPLGPILIPTITLLSTLLVLLIIIILYHIYLPPTYLIRHVSRLYPTVLFHLPTTKPILILTIDDVPSTHTARIAEILHAHNIHATFFVIGSQVPGHESTLRSLVAQGHELANHAMYDKPSFRLPDEVLEREIKEVEGRMNEIYDHHQSILVDDDDDDDGGGGDHHHHTATTVEMSTTHSPVRIPPRYFRPGSGFFTAQQ</sequence>
<evidence type="ECO:0000256" key="7">
    <source>
        <dbReference type="SAM" id="Phobius"/>
    </source>
</evidence>
<evidence type="ECO:0000313" key="10">
    <source>
        <dbReference type="Proteomes" id="UP000288859"/>
    </source>
</evidence>
<reference evidence="9 10" key="1">
    <citation type="submission" date="2017-03" db="EMBL/GenBank/DDBJ databases">
        <title>Genomes of endolithic fungi from Antarctica.</title>
        <authorList>
            <person name="Coleine C."/>
            <person name="Masonjones S."/>
            <person name="Stajich J.E."/>
        </authorList>
    </citation>
    <scope>NUCLEOTIDE SEQUENCE [LARGE SCALE GENOMIC DNA]</scope>
    <source>
        <strain evidence="9 10">CCFEE 6314</strain>
    </source>
</reference>
<keyword evidence="7" id="KW-0472">Membrane</keyword>
<comment type="catalytic activity">
    <reaction evidence="5">
        <text>[(1-&gt;4)-N-acetyl-beta-D-glucosaminyl](n) + n H2O = chitosan + n acetate</text>
        <dbReference type="Rhea" id="RHEA:10464"/>
        <dbReference type="Rhea" id="RHEA-COMP:9593"/>
        <dbReference type="Rhea" id="RHEA-COMP:9597"/>
        <dbReference type="ChEBI" id="CHEBI:15377"/>
        <dbReference type="ChEBI" id="CHEBI:17029"/>
        <dbReference type="ChEBI" id="CHEBI:30089"/>
        <dbReference type="ChEBI" id="CHEBI:57704"/>
        <dbReference type="EC" id="3.5.1.41"/>
    </reaction>
    <physiologicalReaction direction="left-to-right" evidence="5">
        <dbReference type="Rhea" id="RHEA:10465"/>
    </physiologicalReaction>
</comment>
<protein>
    <recommendedName>
        <fullName evidence="4">chitin deacetylase</fullName>
        <ecNumber evidence="4">3.5.1.41</ecNumber>
    </recommendedName>
</protein>
<dbReference type="InterPro" id="IPR050248">
    <property type="entry name" value="Polysacc_deacetylase_ArnD"/>
</dbReference>
<comment type="caution">
    <text evidence="9">The sequence shown here is derived from an EMBL/GenBank/DDBJ whole genome shotgun (WGS) entry which is preliminary data.</text>
</comment>
<evidence type="ECO:0000313" key="9">
    <source>
        <dbReference type="EMBL" id="RVX73292.1"/>
    </source>
</evidence>
<evidence type="ECO:0000256" key="3">
    <source>
        <dbReference type="ARBA" id="ARBA00023285"/>
    </source>
</evidence>
<keyword evidence="7" id="KW-0812">Transmembrane</keyword>
<dbReference type="InterPro" id="IPR011330">
    <property type="entry name" value="Glyco_hydro/deAcase_b/a-brl"/>
</dbReference>
<evidence type="ECO:0000259" key="8">
    <source>
        <dbReference type="PROSITE" id="PS51677"/>
    </source>
</evidence>
<keyword evidence="7" id="KW-1133">Transmembrane helix</keyword>
<comment type="cofactor">
    <cofactor evidence="1">
        <name>Co(2+)</name>
        <dbReference type="ChEBI" id="CHEBI:48828"/>
    </cofactor>
</comment>
<gene>
    <name evidence="9" type="ORF">B0A52_02934</name>
</gene>
<dbReference type="VEuPathDB" id="FungiDB:PV10_02656"/>
<dbReference type="OrthoDB" id="407355at2759"/>
<keyword evidence="2" id="KW-0624">Polysaccharide degradation</keyword>
<keyword evidence="2" id="KW-0146">Chitin degradation</keyword>
<evidence type="ECO:0000256" key="5">
    <source>
        <dbReference type="ARBA" id="ARBA00048494"/>
    </source>
</evidence>
<dbReference type="Gene3D" id="3.20.20.370">
    <property type="entry name" value="Glycoside hydrolase/deacetylase"/>
    <property type="match status" value="1"/>
</dbReference>
<dbReference type="PANTHER" id="PTHR10587">
    <property type="entry name" value="GLYCOSYL TRANSFERASE-RELATED"/>
    <property type="match status" value="1"/>
</dbReference>
<dbReference type="SUPFAM" id="SSF88713">
    <property type="entry name" value="Glycoside hydrolase/deacetylase"/>
    <property type="match status" value="1"/>
</dbReference>
<feature type="region of interest" description="Disordered" evidence="6">
    <location>
        <begin position="153"/>
        <end position="202"/>
    </location>
</feature>
<feature type="transmembrane region" description="Helical" evidence="7">
    <location>
        <begin position="6"/>
        <end position="33"/>
    </location>
</feature>
<dbReference type="GO" id="GO:0005975">
    <property type="term" value="P:carbohydrate metabolic process"/>
    <property type="evidence" value="ECO:0007669"/>
    <property type="project" value="InterPro"/>
</dbReference>
<feature type="compositionally biased region" description="Acidic residues" evidence="6">
    <location>
        <begin position="154"/>
        <end position="163"/>
    </location>
</feature>
<feature type="compositionally biased region" description="Polar residues" evidence="6">
    <location>
        <begin position="172"/>
        <end position="182"/>
    </location>
</feature>
<feature type="domain" description="NodB homology" evidence="8">
    <location>
        <begin position="59"/>
        <end position="202"/>
    </location>
</feature>
<evidence type="ECO:0000256" key="4">
    <source>
        <dbReference type="ARBA" id="ARBA00024056"/>
    </source>
</evidence>
<organism evidence="9 10">
    <name type="scientific">Exophiala mesophila</name>
    <name type="common">Black yeast-like fungus</name>
    <dbReference type="NCBI Taxonomy" id="212818"/>
    <lineage>
        <taxon>Eukaryota</taxon>
        <taxon>Fungi</taxon>
        <taxon>Dikarya</taxon>
        <taxon>Ascomycota</taxon>
        <taxon>Pezizomycotina</taxon>
        <taxon>Eurotiomycetes</taxon>
        <taxon>Chaetothyriomycetidae</taxon>
        <taxon>Chaetothyriales</taxon>
        <taxon>Herpotrichiellaceae</taxon>
        <taxon>Exophiala</taxon>
    </lineage>
</organism>
<evidence type="ECO:0000256" key="6">
    <source>
        <dbReference type="SAM" id="MobiDB-lite"/>
    </source>
</evidence>
<dbReference type="GO" id="GO:0004099">
    <property type="term" value="F:chitin deacetylase activity"/>
    <property type="evidence" value="ECO:0007669"/>
    <property type="project" value="UniProtKB-EC"/>
</dbReference>
<dbReference type="InterPro" id="IPR002509">
    <property type="entry name" value="NODB_dom"/>
</dbReference>
<dbReference type="GO" id="GO:0006032">
    <property type="term" value="P:chitin catabolic process"/>
    <property type="evidence" value="ECO:0007669"/>
    <property type="project" value="UniProtKB-KW"/>
</dbReference>
<proteinExistence type="predicted"/>
<dbReference type="Proteomes" id="UP000288859">
    <property type="component" value="Unassembled WGS sequence"/>
</dbReference>
<name>A0A438NBZ1_EXOME</name>
<dbReference type="PROSITE" id="PS51677">
    <property type="entry name" value="NODB"/>
    <property type="match status" value="1"/>
</dbReference>
<dbReference type="Pfam" id="PF01522">
    <property type="entry name" value="Polysacc_deac_1"/>
    <property type="match status" value="1"/>
</dbReference>
<evidence type="ECO:0000256" key="2">
    <source>
        <dbReference type="ARBA" id="ARBA00023024"/>
    </source>
</evidence>
<dbReference type="EC" id="3.5.1.41" evidence="4"/>
<dbReference type="GO" id="GO:0009272">
    <property type="term" value="P:fungal-type cell wall biogenesis"/>
    <property type="evidence" value="ECO:0007669"/>
    <property type="project" value="UniProtKB-ARBA"/>
</dbReference>
<keyword evidence="3" id="KW-0170">Cobalt</keyword>